<protein>
    <submittedName>
        <fullName evidence="2">Putative RNA-directed DNA polymerase from transposon X-element</fullName>
    </submittedName>
</protein>
<accession>A0A087UB64</accession>
<keyword evidence="2" id="KW-0808">Transferase</keyword>
<dbReference type="SUPFAM" id="SSF56672">
    <property type="entry name" value="DNA/RNA polymerases"/>
    <property type="match status" value="1"/>
</dbReference>
<evidence type="ECO:0000313" key="3">
    <source>
        <dbReference type="Proteomes" id="UP000054359"/>
    </source>
</evidence>
<dbReference type="GO" id="GO:0015074">
    <property type="term" value="P:DNA integration"/>
    <property type="evidence" value="ECO:0007669"/>
    <property type="project" value="InterPro"/>
</dbReference>
<organism evidence="2 3">
    <name type="scientific">Stegodyphus mimosarum</name>
    <name type="common">African social velvet spider</name>
    <dbReference type="NCBI Taxonomy" id="407821"/>
    <lineage>
        <taxon>Eukaryota</taxon>
        <taxon>Metazoa</taxon>
        <taxon>Ecdysozoa</taxon>
        <taxon>Arthropoda</taxon>
        <taxon>Chelicerata</taxon>
        <taxon>Arachnida</taxon>
        <taxon>Araneae</taxon>
        <taxon>Araneomorphae</taxon>
        <taxon>Entelegynae</taxon>
        <taxon>Eresoidea</taxon>
        <taxon>Eresidae</taxon>
        <taxon>Stegodyphus</taxon>
    </lineage>
</organism>
<evidence type="ECO:0000259" key="1">
    <source>
        <dbReference type="PROSITE" id="PS50994"/>
    </source>
</evidence>
<dbReference type="Gene3D" id="1.10.1410.10">
    <property type="match status" value="1"/>
</dbReference>
<dbReference type="InterPro" id="IPR043502">
    <property type="entry name" value="DNA/RNA_pol_sf"/>
</dbReference>
<dbReference type="PROSITE" id="PS50994">
    <property type="entry name" value="INTEGRASE"/>
    <property type="match status" value="1"/>
</dbReference>
<dbReference type="GO" id="GO:0003964">
    <property type="term" value="F:RNA-directed DNA polymerase activity"/>
    <property type="evidence" value="ECO:0007669"/>
    <property type="project" value="UniProtKB-KW"/>
</dbReference>
<dbReference type="GO" id="GO:0042575">
    <property type="term" value="C:DNA polymerase complex"/>
    <property type="evidence" value="ECO:0007669"/>
    <property type="project" value="UniProtKB-ARBA"/>
</dbReference>
<dbReference type="Gene3D" id="3.60.10.10">
    <property type="entry name" value="Endonuclease/exonuclease/phosphatase"/>
    <property type="match status" value="1"/>
</dbReference>
<feature type="domain" description="Integrase catalytic" evidence="1">
    <location>
        <begin position="1382"/>
        <end position="1570"/>
    </location>
</feature>
<dbReference type="Gene3D" id="3.30.460.10">
    <property type="entry name" value="Beta Polymerase, domain 2"/>
    <property type="match status" value="1"/>
</dbReference>
<dbReference type="SUPFAM" id="SSF81301">
    <property type="entry name" value="Nucleotidyltransferase"/>
    <property type="match status" value="1"/>
</dbReference>
<dbReference type="InterPro" id="IPR036691">
    <property type="entry name" value="Endo/exonu/phosph_ase_sf"/>
</dbReference>
<dbReference type="InterPro" id="IPR012337">
    <property type="entry name" value="RNaseH-like_sf"/>
</dbReference>
<dbReference type="SUPFAM" id="SSF53098">
    <property type="entry name" value="Ribonuclease H-like"/>
    <property type="match status" value="1"/>
</dbReference>
<dbReference type="InterPro" id="IPR044730">
    <property type="entry name" value="RNase_H-like_dom_plant"/>
</dbReference>
<dbReference type="InterPro" id="IPR005312">
    <property type="entry name" value="DUF1759"/>
</dbReference>
<dbReference type="Pfam" id="PF18701">
    <property type="entry name" value="DUF5641"/>
    <property type="match status" value="1"/>
</dbReference>
<keyword evidence="3" id="KW-1185">Reference proteome</keyword>
<dbReference type="InterPro" id="IPR036397">
    <property type="entry name" value="RNaseH_sf"/>
</dbReference>
<evidence type="ECO:0000313" key="2">
    <source>
        <dbReference type="EMBL" id="KFM74603.1"/>
    </source>
</evidence>
<dbReference type="CDD" id="cd05402">
    <property type="entry name" value="NT_PAP_TUTase"/>
    <property type="match status" value="1"/>
</dbReference>
<dbReference type="Pfam" id="PF17921">
    <property type="entry name" value="Integrase_H2C2"/>
    <property type="match status" value="1"/>
</dbReference>
<dbReference type="InterPro" id="IPR001584">
    <property type="entry name" value="Integrase_cat-core"/>
</dbReference>
<gene>
    <name evidence="2" type="ORF">X975_15193</name>
</gene>
<feature type="non-terminal residue" evidence="2">
    <location>
        <position position="2826"/>
    </location>
</feature>
<dbReference type="GO" id="GO:0003676">
    <property type="term" value="F:nucleic acid binding"/>
    <property type="evidence" value="ECO:0007669"/>
    <property type="project" value="InterPro"/>
</dbReference>
<sequence length="2826" mass="323444">MDIKALKAKRKSLRTAFTVCCNAITQKIETETLQSDEVSTLLKQIQDKFARLETTQEEVSNLLLSDDTLQEEYSKDFSEAEEYRDKFCSVCSLLETAEKTDSSTEETASEQKRKFKLPKLELRKFSGDPKDFLAFWSQFEKIHKDNAIVDEDKFQYLLQCVVADSKAARLVTSFPPTKENYPKVIAQLKERFGRDELLVQIYVRDLLSIVMKNAAGRIKGDLAELYDLLESKLMALESLGRTKEKFAEFLEPLVESCLPETVLRAWERSRSMEDNTPHQDSARSLDKLLSFLRNEVQSEEMIKLARTGLGASRSVHSRPHSDDPDCSTAAALVNVQDNTGRRNLRCIFCEKSHHSAECFSARKMSLEDKRKLLAQKHACFRCLRVGHSSRACRSKVKCLSCDKFHYTIMCSTKEPVKSIDTESTVISSNVLSNQSTVNENVYLQTLVLKIVFEGKQLKVRTILDSGSQKSYLSDRVITFLQLRPKSKQTIIHGLFGGRETSPHSHLVFDVNLRNLESTYGRNFEVLSQNKICGSVPKVVDHNTLKELKERNITLSDLQATEYDIELLLGADAIGDIITGSSLKLNSGVTVVETKFGYTVIGKVNNLVTIPALLENNLCSNAVSLHCANFGVTELWKLDAIGITDPTEDVKRKLTHCDTLKQFKENLNVLPDGRYELPLPFKSEILLPNNKSMTFRRHHRMCQRIEEKNQLNDHKVVFKQWEDLKIIEKVPETEIDNLGYYLPHRPVIKLSSQTMKVRPVFDASAREKNQPSLNDCLNTGPNLIGLIPDIIDRFRLYAIGLSSDIEKAFLQLSIIPEHRDFLRFFLPGLEEPMIYRHCRVVFGVCSSPFQLSASIEHLLDNSPAEFDDVTQKLKHSFYVDNCVTGVQDIKQQENFIVKATEVMARGCFNLRGWESNVPGNFISRSSGVTSLLGILWDLDKDTLKCNFNYSMDNEISKRNILAIVHKIFDPQGFLSPTTLLPKLLLQEAWTMKLKWDDPLPDNIQKTFQKWRDEIKYLEKISIPRYVEINETSELHLFVDACKSSYGACVYIRTVTPVGVNIRLIRAKSRVAPLKTLTIPRLELMACCIGARLVHSIYAALDLPVLKIIAWSDSMVALWWIKNRGDWSVFVANRINEINSLIPSQFWRHVPGDLNPADLLSRGSSPRSFSDSLWWEGPSWLLEPLQNWPPDRLAYETSEVEREKRKVRLCNLNSIEEEIPWYATRFSNYQSIIRLVSWVLRFVKNARSKRAFRETGDLTVHEMEQAEKTLVKIVQSRYFPSADSVPNMSFISDGEGIKRVKTRITERSDNPEFICPIILPGQCIFTQRLIEYYHLQNCHAGTQILLGIIRERFWIVRGRRAVRKVVKNCVRCHRYKAKSPGCESVPLPGDRVNDAAVFEVVGVDLAGPLYVKGGEKVWIVLFTCAIYRAIHLELTSSLSTDTFLMSLRRFVARRGRPRIIYSDNGTNFRGAQRELSNIDWEKILRQTATERIIWKFNPPTAAWWGGWWERLVRMVKELLRRTLGNAVLTTEELQTVLCDCESIINSRPLTYLSENSDDLVPLSPAMFLIENRNSGVPDVDFCDSKNLRRRVRHRQKLFNDLRHRFRKEYLGLLVQNKIQKGPSSELRLGEIVLIGDDVKKRMHWPLARVVRLIPGKDGKVRTVELKTQAGVLLRPIQRVFPLEVQLTDTPTDTLQNNSFTNPFSSFSSDELSDHNDSLNDSTNVLRKVSRFGRVIKVPNKLDLFNQTLQENYPVNYSITINNSLVPVADPYNYLGVHIVKALNFKTHTQYILKKANAAFMSIYSLIGRESKLNLRTKRSLYVTLIRPIILYAVPAWATASKTEGQEINVLQNKILRNIVNAPWYVRNAQIHSDLNIYPIHDQILISAHNFFEKMKNSLYTAIRSLTEYDPTEEYTVKRPRTIHHNALWWLRKCLSAYYNPPKVSLDEYYNPPKVSLDENLLAEFLPDNRPTILGGDLNAKSTLWNCRRTNKNGERLANFITNYPVTLYAPEEITYCPGSQSKAYILDLILTTTAIPMMLEVKQELTSDHFPVIITLGITKSNEDAVRKLTDWSLFRYILSTNPPVFNSLKTTRDIDAAVDLLTETVSSALQSSTSILPKNQHADRLPPFIREKIKTRNRLRKHWSRTWNPRLKKELNAINREIKKDISTYRTEKWEDKILNFNEHRDSVWAFARNLKRKPTISRPILSDGNVALNNAEKASVLANHLEKQFAPNDHPCNPEFVLHVNNFIDEWLKVPTVKNKTDFTSPSEVLYHIKRLKNRKAPGHNAISNIAIKNMPLKVITKLTGILNACLETSYFPSVWKSAKVILLPKPGKDLTVPESYRPISLLAGLAKIFEKIILTRLQPYLNLLPDEQFCVRRYLSTTKQLVHLTEFVGGALHNKLCVALLMLDDDAIHKKHSVAILMLDVAKAFDRLLDYVKKCGEAVINEGDVTEVFHCDDSAPIIDQLTDGEICSMVLDPENTASDSEESDRKVIENEKISIDNLAQHRIDIEDHSPIKQHPRCLPIARQEEHHLTDHAKLVHTTKGWKVIAATGEKPVDQEKEPLACEEGKGAVLHSDVISKLQNCKSVSTQIQTFCSLVSIPPEEIQNRKNFKEHLNELFKPYFPRCKTHLFGSSINGLGFKGCDVDLCLQTVFDDKDYVTLKAVPTLDSVLDGTIAREVIAYMNPPYMLRFVRRILRRHCPDVKEPILLIKARCPILRFYNAKYDVFCDFSCENKFSLLNTRLLQLLHHLDERFGSLAKLIRYWGKYGGFVGDIERFNSYSFSLLVVYFLQNTHLPVLPPITEMIDKSGEMAFLDDSEDVVSSKM</sequence>
<dbReference type="InterPro" id="IPR005135">
    <property type="entry name" value="Endo/exonuclease/phosphatase"/>
</dbReference>
<dbReference type="OrthoDB" id="6436485at2759"/>
<dbReference type="InterPro" id="IPR043519">
    <property type="entry name" value="NT_sf"/>
</dbReference>
<dbReference type="SUPFAM" id="SSF56219">
    <property type="entry name" value="DNase I-like"/>
    <property type="match status" value="1"/>
</dbReference>
<proteinExistence type="predicted"/>
<dbReference type="STRING" id="407821.A0A087UB64"/>
<reference evidence="2 3" key="1">
    <citation type="submission" date="2013-11" db="EMBL/GenBank/DDBJ databases">
        <title>Genome sequencing of Stegodyphus mimosarum.</title>
        <authorList>
            <person name="Bechsgaard J."/>
        </authorList>
    </citation>
    <scope>NUCLEOTIDE SEQUENCE [LARGE SCALE GENOMIC DNA]</scope>
</reference>
<dbReference type="EMBL" id="KK119069">
    <property type="protein sequence ID" value="KFM74603.1"/>
    <property type="molecule type" value="Genomic_DNA"/>
</dbReference>
<dbReference type="PANTHER" id="PTHR47331:SF1">
    <property type="entry name" value="GAG-LIKE PROTEIN"/>
    <property type="match status" value="1"/>
</dbReference>
<dbReference type="Proteomes" id="UP000054359">
    <property type="component" value="Unassembled WGS sequence"/>
</dbReference>
<keyword evidence="2" id="KW-0548">Nucleotidyltransferase</keyword>
<dbReference type="Gene3D" id="3.30.420.10">
    <property type="entry name" value="Ribonuclease H-like superfamily/Ribonuclease H"/>
    <property type="match status" value="1"/>
</dbReference>
<dbReference type="Pfam" id="PF05380">
    <property type="entry name" value="Peptidase_A17"/>
    <property type="match status" value="1"/>
</dbReference>
<dbReference type="Pfam" id="PF14529">
    <property type="entry name" value="Exo_endo_phos_2"/>
    <property type="match status" value="1"/>
</dbReference>
<name>A0A087UB64_STEMI</name>
<dbReference type="Pfam" id="PF03564">
    <property type="entry name" value="DUF1759"/>
    <property type="match status" value="1"/>
</dbReference>
<dbReference type="InterPro" id="IPR054708">
    <property type="entry name" value="MTPAP-like_central"/>
</dbReference>
<dbReference type="Pfam" id="PF22600">
    <property type="entry name" value="MTPAP-like_central"/>
    <property type="match status" value="1"/>
</dbReference>
<dbReference type="InterPro" id="IPR008042">
    <property type="entry name" value="Retrotrans_Pao"/>
</dbReference>
<keyword evidence="2" id="KW-0695">RNA-directed DNA polymerase</keyword>
<dbReference type="SUPFAM" id="SSF81631">
    <property type="entry name" value="PAP/OAS1 substrate-binding domain"/>
    <property type="match status" value="1"/>
</dbReference>
<dbReference type="CDD" id="cd06222">
    <property type="entry name" value="RNase_H_like"/>
    <property type="match status" value="1"/>
</dbReference>
<dbReference type="PANTHER" id="PTHR47331">
    <property type="entry name" value="PHD-TYPE DOMAIN-CONTAINING PROTEIN"/>
    <property type="match status" value="1"/>
</dbReference>
<dbReference type="InterPro" id="IPR041588">
    <property type="entry name" value="Integrase_H2C2"/>
</dbReference>
<dbReference type="InterPro" id="IPR040676">
    <property type="entry name" value="DUF5641"/>
</dbReference>